<evidence type="ECO:0000259" key="4">
    <source>
        <dbReference type="SMART" id="SM00228"/>
    </source>
</evidence>
<organism evidence="5">
    <name type="scientific">Terrestrivirus sp</name>
    <dbReference type="NCBI Taxonomy" id="2487775"/>
    <lineage>
        <taxon>Viruses</taxon>
        <taxon>Varidnaviria</taxon>
        <taxon>Bamfordvirae</taxon>
        <taxon>Nucleocytoviricota</taxon>
        <taxon>Megaviricetes</taxon>
        <taxon>Imitervirales</taxon>
        <taxon>Mimiviridae</taxon>
        <taxon>Klosneuvirinae</taxon>
    </lineage>
</organism>
<dbReference type="SMART" id="SM00228">
    <property type="entry name" value="PDZ"/>
    <property type="match status" value="1"/>
</dbReference>
<dbReference type="SUPFAM" id="SSF50156">
    <property type="entry name" value="PDZ domain-like"/>
    <property type="match status" value="1"/>
</dbReference>
<feature type="domain" description="PDZ" evidence="4">
    <location>
        <begin position="275"/>
        <end position="358"/>
    </location>
</feature>
<comment type="similarity">
    <text evidence="1">Belongs to the peptidase S1C family.</text>
</comment>
<accession>A0A3G4ZKK3</accession>
<protein>
    <submittedName>
        <fullName evidence="5">Serine peptidase</fullName>
    </submittedName>
</protein>
<dbReference type="InterPro" id="IPR036034">
    <property type="entry name" value="PDZ_sf"/>
</dbReference>
<reference evidence="5" key="1">
    <citation type="submission" date="2018-10" db="EMBL/GenBank/DDBJ databases">
        <title>Hidden diversity of soil giant viruses.</title>
        <authorList>
            <person name="Schulz F."/>
            <person name="Alteio L."/>
            <person name="Goudeau D."/>
            <person name="Ryan E.M."/>
            <person name="Malmstrom R.R."/>
            <person name="Blanchard J."/>
            <person name="Woyke T."/>
        </authorList>
    </citation>
    <scope>NUCLEOTIDE SEQUENCE</scope>
    <source>
        <strain evidence="5">TEV1</strain>
    </source>
</reference>
<dbReference type="PANTHER" id="PTHR22939">
    <property type="entry name" value="SERINE PROTEASE FAMILY S1C HTRA-RELATED"/>
    <property type="match status" value="1"/>
</dbReference>
<dbReference type="GO" id="GO:0004252">
    <property type="term" value="F:serine-type endopeptidase activity"/>
    <property type="evidence" value="ECO:0007669"/>
    <property type="project" value="InterPro"/>
</dbReference>
<dbReference type="InterPro" id="IPR043504">
    <property type="entry name" value="Peptidase_S1_PA_chymotrypsin"/>
</dbReference>
<dbReference type="GO" id="GO:0006508">
    <property type="term" value="P:proteolysis"/>
    <property type="evidence" value="ECO:0007669"/>
    <property type="project" value="UniProtKB-KW"/>
</dbReference>
<dbReference type="InterPro" id="IPR001478">
    <property type="entry name" value="PDZ"/>
</dbReference>
<evidence type="ECO:0000256" key="2">
    <source>
        <dbReference type="ARBA" id="ARBA00022670"/>
    </source>
</evidence>
<keyword evidence="2" id="KW-0645">Protease</keyword>
<dbReference type="Gene3D" id="2.30.42.10">
    <property type="match status" value="1"/>
</dbReference>
<sequence length="520" mass="56920">MKKQVRSIGDEIYTKTNSATVVIYRKGVAGTAVGSGFCVDVTDSGDILVLTAAHVILQQAGMNVGAIYNNDIYGMFANARTKNGIQDTQEFLTLLGCDVSADVALMCTTSHNYCYNQPCLKFNSKPFYTGDDCYNISTPFNLLENNITGGIIRNTYVIPYSINNVPVPHSVNTNKKDTNRAICLMTDTAVAPGTSGGPFVDDNAEIIGMAQWRFSGTDSFAGGIQSVFLKPITDKLIELNKETIKNPSINAPRIDFNGTTGKGSLGIGSYIDVVGDLLIQLADSNVEFKNSKYNSPYGLYIAQVIPGSSLDQAGIVPGDVIIKLDDKKLPIGEEQISTLLDVYFKRKATVKIEWIHFVDQLTMTIEKKVVPIGKFLADLEYVFPDDDYELIDASFTVGTSETYIIYSWILASDNTTTDKTNTLQSSEFALSDNGASTGTFNYSITMNIPEALGETTKYDFYLYDVTAKTYTFLLTASTSGYGPAFTGNLTNVNTSHTYKVSFVKNSFSQYVYAYMTAYMS</sequence>
<dbReference type="SUPFAM" id="SSF50494">
    <property type="entry name" value="Trypsin-like serine proteases"/>
    <property type="match status" value="1"/>
</dbReference>
<dbReference type="PRINTS" id="PR00834">
    <property type="entry name" value="PROTEASES2C"/>
</dbReference>
<dbReference type="InterPro" id="IPR001940">
    <property type="entry name" value="Peptidase_S1C"/>
</dbReference>
<dbReference type="InterPro" id="IPR009003">
    <property type="entry name" value="Peptidase_S1_PA"/>
</dbReference>
<keyword evidence="3" id="KW-0378">Hydrolase</keyword>
<dbReference type="Pfam" id="PF17820">
    <property type="entry name" value="PDZ_6"/>
    <property type="match status" value="1"/>
</dbReference>
<proteinExistence type="inferred from homology"/>
<dbReference type="Pfam" id="PF13365">
    <property type="entry name" value="Trypsin_2"/>
    <property type="match status" value="1"/>
</dbReference>
<dbReference type="SMR" id="A0A3G4ZKK3"/>
<name>A0A3G4ZKK3_9VIRU</name>
<gene>
    <name evidence="5" type="ORF">Terrestrivirus1_242</name>
</gene>
<evidence type="ECO:0000256" key="3">
    <source>
        <dbReference type="ARBA" id="ARBA00022801"/>
    </source>
</evidence>
<dbReference type="PANTHER" id="PTHR22939:SF129">
    <property type="entry name" value="SERINE PROTEASE HTRA2, MITOCHONDRIAL"/>
    <property type="match status" value="1"/>
</dbReference>
<dbReference type="EMBL" id="MK071979">
    <property type="protein sequence ID" value="AYV75368.1"/>
    <property type="molecule type" value="Genomic_DNA"/>
</dbReference>
<evidence type="ECO:0000313" key="5">
    <source>
        <dbReference type="EMBL" id="AYV75368.1"/>
    </source>
</evidence>
<dbReference type="Gene3D" id="2.40.10.10">
    <property type="entry name" value="Trypsin-like serine proteases"/>
    <property type="match status" value="2"/>
</dbReference>
<dbReference type="InterPro" id="IPR041489">
    <property type="entry name" value="PDZ_6"/>
</dbReference>
<evidence type="ECO:0000256" key="1">
    <source>
        <dbReference type="ARBA" id="ARBA00010541"/>
    </source>
</evidence>